<organism evidence="2 3">
    <name type="scientific">Flavobacterium dankookense</name>
    <dbReference type="NCBI Taxonomy" id="706186"/>
    <lineage>
        <taxon>Bacteria</taxon>
        <taxon>Pseudomonadati</taxon>
        <taxon>Bacteroidota</taxon>
        <taxon>Flavobacteriia</taxon>
        <taxon>Flavobacteriales</taxon>
        <taxon>Flavobacteriaceae</taxon>
        <taxon>Flavobacterium</taxon>
    </lineage>
</organism>
<reference evidence="2 3" key="1">
    <citation type="submission" date="2019-03" db="EMBL/GenBank/DDBJ databases">
        <title>Genomic Encyclopedia of Archaeal and Bacterial Type Strains, Phase II (KMG-II): from individual species to whole genera.</title>
        <authorList>
            <person name="Goeker M."/>
        </authorList>
    </citation>
    <scope>NUCLEOTIDE SEQUENCE [LARGE SCALE GENOMIC DNA]</scope>
    <source>
        <strain evidence="2 3">DSM 25687</strain>
    </source>
</reference>
<feature type="transmembrane region" description="Helical" evidence="1">
    <location>
        <begin position="468"/>
        <end position="488"/>
    </location>
</feature>
<feature type="transmembrane region" description="Helical" evidence="1">
    <location>
        <begin position="371"/>
        <end position="398"/>
    </location>
</feature>
<sequence>MEEINGIPLVFDEKQDDAFLGNLFPNGLSFPTLEPTENTIWKEEWKLKSPEEIQKHYFPEAIVNQKNNIALCDTTGVFKNVKIQENIKECPCEKDENGNCNCDEVKVNLPEVLVESFIHGRKILTLSDEITIWFFSSSDGAKLLRAQKDFKESSSRYPDVLAVFMETDDSFNVLGTVMDFVIGANVKSFFKGDTHWEKVLDFMEKNEIHVSKKDAKKLFDNALSHYGFFKFWRDLFSNVKGKAVAVVLEGIAEASDKIANGIADWKFKEEDWDTSLPGFSHKNAPFIILSGNKHGVVINQKVRSKTKNEILERAKKMKAELEQNKRKIPVFIYEPLQKLILMATDETYLFYEVMQSFYKEFVTIVEAGQEWMNAFLCGLINGFLDFISGIFSFIGFFLKAVKNYADYKQNETFYHAIVLEYAENFIQAMASFDCIAFFKQVLSLPLEMLSKFIALTKSINITFNGSKIAYFTGYIIFAIVQILLEIIFTGGSATVERLFAKAGSSVKNVLKKASNLVDDVFEALSHLIDQIKKGANNFAAYVKKIIDDFFKWLEDLFKSGKADELSGMAENISTRIKISVEEFEEGLLKLSKIKPKEALEHLDEALIYFNHHVVDGKILQVSNTNCVNVVESVEGFLKTGKIVLAKPSRIQYIKKLEDIYKNTFLSMGIPSIKKVMKEGERGIIYGIKNNQNEINHVFNVVKKDGDLIFIDAQRHDGKANLSAGYKSFKYLKTN</sequence>
<keyword evidence="1" id="KW-1133">Transmembrane helix</keyword>
<comment type="caution">
    <text evidence="2">The sequence shown here is derived from an EMBL/GenBank/DDBJ whole genome shotgun (WGS) entry which is preliminary data.</text>
</comment>
<protein>
    <submittedName>
        <fullName evidence="2">Uncharacterized protein</fullName>
    </submittedName>
</protein>
<keyword evidence="3" id="KW-1185">Reference proteome</keyword>
<keyword evidence="1" id="KW-0812">Transmembrane</keyword>
<dbReference type="EMBL" id="SNXR01000012">
    <property type="protein sequence ID" value="TDP60089.1"/>
    <property type="molecule type" value="Genomic_DNA"/>
</dbReference>
<dbReference type="RefSeq" id="WP_133532383.1">
    <property type="nucleotide sequence ID" value="NZ_SNXR01000012.1"/>
</dbReference>
<proteinExistence type="predicted"/>
<keyword evidence="1" id="KW-0472">Membrane</keyword>
<evidence type="ECO:0000256" key="1">
    <source>
        <dbReference type="SAM" id="Phobius"/>
    </source>
</evidence>
<gene>
    <name evidence="2" type="ORF">BC748_1062</name>
</gene>
<evidence type="ECO:0000313" key="2">
    <source>
        <dbReference type="EMBL" id="TDP60089.1"/>
    </source>
</evidence>
<dbReference type="OrthoDB" id="1332052at2"/>
<evidence type="ECO:0000313" key="3">
    <source>
        <dbReference type="Proteomes" id="UP000295260"/>
    </source>
</evidence>
<dbReference type="AlphaFoldDB" id="A0A4R6QF29"/>
<accession>A0A4R6QF29</accession>
<dbReference type="Proteomes" id="UP000295260">
    <property type="component" value="Unassembled WGS sequence"/>
</dbReference>
<name>A0A4R6QF29_9FLAO</name>